<name>A0A1G8XKY2_9FIRM</name>
<feature type="transmembrane region" description="Helical" evidence="1">
    <location>
        <begin position="65"/>
        <end position="90"/>
    </location>
</feature>
<keyword evidence="1" id="KW-0472">Membrane</keyword>
<dbReference type="InterPro" id="IPR025557">
    <property type="entry name" value="DUF4282"/>
</dbReference>
<accession>A0A1G8XKY2</accession>
<evidence type="ECO:0008006" key="4">
    <source>
        <dbReference type="Google" id="ProtNLM"/>
    </source>
</evidence>
<keyword evidence="1" id="KW-1133">Transmembrane helix</keyword>
<dbReference type="OrthoDB" id="280522at2"/>
<dbReference type="Proteomes" id="UP000198718">
    <property type="component" value="Unassembled WGS sequence"/>
</dbReference>
<organism evidence="2 3">
    <name type="scientific">Natronincola ferrireducens</name>
    <dbReference type="NCBI Taxonomy" id="393762"/>
    <lineage>
        <taxon>Bacteria</taxon>
        <taxon>Bacillati</taxon>
        <taxon>Bacillota</taxon>
        <taxon>Clostridia</taxon>
        <taxon>Peptostreptococcales</taxon>
        <taxon>Natronincolaceae</taxon>
        <taxon>Natronincola</taxon>
    </lineage>
</organism>
<dbReference type="RefSeq" id="WP_090549190.1">
    <property type="nucleotide sequence ID" value="NZ_FNFP01000001.1"/>
</dbReference>
<dbReference type="Pfam" id="PF14110">
    <property type="entry name" value="DUF4282"/>
    <property type="match status" value="1"/>
</dbReference>
<sequence length="102" mass="11554">MEDVKKEFETVKNQGFIKTFLNFDKMMTPAIIKIIFYIGLVLSVLVSLGMIISGMNAYYGGGAQVFLGIIMLFLSPITIRVYCELLIVIFKIHESLVEIKNK</sequence>
<evidence type="ECO:0000313" key="2">
    <source>
        <dbReference type="EMBL" id="SDJ91269.1"/>
    </source>
</evidence>
<evidence type="ECO:0000313" key="3">
    <source>
        <dbReference type="Proteomes" id="UP000198718"/>
    </source>
</evidence>
<keyword evidence="3" id="KW-1185">Reference proteome</keyword>
<feature type="transmembrane region" description="Helical" evidence="1">
    <location>
        <begin position="34"/>
        <end position="59"/>
    </location>
</feature>
<keyword evidence="1" id="KW-0812">Transmembrane</keyword>
<evidence type="ECO:0000256" key="1">
    <source>
        <dbReference type="SAM" id="Phobius"/>
    </source>
</evidence>
<protein>
    <recommendedName>
        <fullName evidence="4">DUF4282 domain-containing protein</fullName>
    </recommendedName>
</protein>
<reference evidence="2 3" key="1">
    <citation type="submission" date="2016-10" db="EMBL/GenBank/DDBJ databases">
        <authorList>
            <person name="de Groot N.N."/>
        </authorList>
    </citation>
    <scope>NUCLEOTIDE SEQUENCE [LARGE SCALE GENOMIC DNA]</scope>
    <source>
        <strain evidence="2 3">DSM 18346</strain>
    </source>
</reference>
<proteinExistence type="predicted"/>
<dbReference type="AlphaFoldDB" id="A0A1G8XKY2"/>
<gene>
    <name evidence="2" type="ORF">SAMN05660472_00257</name>
</gene>
<dbReference type="EMBL" id="FNFP01000001">
    <property type="protein sequence ID" value="SDJ91269.1"/>
    <property type="molecule type" value="Genomic_DNA"/>
</dbReference>